<gene>
    <name evidence="1" type="ORF">Q604_UNBC03810G0001</name>
</gene>
<accession>W1YLY9</accession>
<proteinExistence type="predicted"/>
<evidence type="ECO:0000313" key="1">
    <source>
        <dbReference type="EMBL" id="ETJ42224.1"/>
    </source>
</evidence>
<dbReference type="EMBL" id="AZMM01003810">
    <property type="protein sequence ID" value="ETJ42224.1"/>
    <property type="molecule type" value="Genomic_DNA"/>
</dbReference>
<feature type="non-terminal residue" evidence="1">
    <location>
        <position position="36"/>
    </location>
</feature>
<sequence>MSDTMLSDFLDLMKIKMASITIQMPIVIGSTNGRNA</sequence>
<dbReference type="AlphaFoldDB" id="W1YLY9"/>
<reference evidence="1" key="1">
    <citation type="submission" date="2013-12" db="EMBL/GenBank/DDBJ databases">
        <title>A Varibaculum cambriense genome reconstructed from a premature infant gut community with otherwise low bacterial novelty that shifts toward anaerobic metabolism during the third week of life.</title>
        <authorList>
            <person name="Brown C.T."/>
            <person name="Sharon I."/>
            <person name="Thomas B.C."/>
            <person name="Castelle C.J."/>
            <person name="Morowitz M.J."/>
            <person name="Banfield J.F."/>
        </authorList>
    </citation>
    <scope>NUCLEOTIDE SEQUENCE</scope>
</reference>
<name>W1YLY9_9ZZZZ</name>
<protein>
    <submittedName>
        <fullName evidence="1">Uncharacterized protein</fullName>
    </submittedName>
</protein>
<organism evidence="1">
    <name type="scientific">human gut metagenome</name>
    <dbReference type="NCBI Taxonomy" id="408170"/>
    <lineage>
        <taxon>unclassified sequences</taxon>
        <taxon>metagenomes</taxon>
        <taxon>organismal metagenomes</taxon>
    </lineage>
</organism>
<comment type="caution">
    <text evidence="1">The sequence shown here is derived from an EMBL/GenBank/DDBJ whole genome shotgun (WGS) entry which is preliminary data.</text>
</comment>